<dbReference type="EMBL" id="JARJCN010000094">
    <property type="protein sequence ID" value="KAJ7075506.1"/>
    <property type="molecule type" value="Genomic_DNA"/>
</dbReference>
<dbReference type="Proteomes" id="UP001222325">
    <property type="component" value="Unassembled WGS sequence"/>
</dbReference>
<accession>A0AAD6TRS0</accession>
<sequence length="225" mass="24306">MRRRPCELSGARSASNLRTTKHLSPAPRRMLIVGADTLPGAAIFVYRLTHSNSVNYAVEVALEWRKTAMNTSPSHIRPPVLLFMLRARCPAAHPEPDEDSPCEAALASACLMNAGFFVSCPPAACTLVRCAVAPISADVAARGAMLTREITEDVLFKVAQPKKGALMVVEMVVVHHNPHVSCAPDEFRPSRSFFILPSLGGWYDAANAEVSMLAAWAAGFSTHLI</sequence>
<reference evidence="1" key="1">
    <citation type="submission" date="2023-03" db="EMBL/GenBank/DDBJ databases">
        <title>Massive genome expansion in bonnet fungi (Mycena s.s.) driven by repeated elements and novel gene families across ecological guilds.</title>
        <authorList>
            <consortium name="Lawrence Berkeley National Laboratory"/>
            <person name="Harder C.B."/>
            <person name="Miyauchi S."/>
            <person name="Viragh M."/>
            <person name="Kuo A."/>
            <person name="Thoen E."/>
            <person name="Andreopoulos B."/>
            <person name="Lu D."/>
            <person name="Skrede I."/>
            <person name="Drula E."/>
            <person name="Henrissat B."/>
            <person name="Morin E."/>
            <person name="Kohler A."/>
            <person name="Barry K."/>
            <person name="LaButti K."/>
            <person name="Morin E."/>
            <person name="Salamov A."/>
            <person name="Lipzen A."/>
            <person name="Mereny Z."/>
            <person name="Hegedus B."/>
            <person name="Baldrian P."/>
            <person name="Stursova M."/>
            <person name="Weitz H."/>
            <person name="Taylor A."/>
            <person name="Grigoriev I.V."/>
            <person name="Nagy L.G."/>
            <person name="Martin F."/>
            <person name="Kauserud H."/>
        </authorList>
    </citation>
    <scope>NUCLEOTIDE SEQUENCE</scope>
    <source>
        <strain evidence="1">CBHHK173m</strain>
    </source>
</reference>
<gene>
    <name evidence="1" type="ORF">B0H15DRAFT_956425</name>
</gene>
<keyword evidence="2" id="KW-1185">Reference proteome</keyword>
<dbReference type="AlphaFoldDB" id="A0AAD6TRS0"/>
<organism evidence="1 2">
    <name type="scientific">Mycena belliarum</name>
    <dbReference type="NCBI Taxonomy" id="1033014"/>
    <lineage>
        <taxon>Eukaryota</taxon>
        <taxon>Fungi</taxon>
        <taxon>Dikarya</taxon>
        <taxon>Basidiomycota</taxon>
        <taxon>Agaricomycotina</taxon>
        <taxon>Agaricomycetes</taxon>
        <taxon>Agaricomycetidae</taxon>
        <taxon>Agaricales</taxon>
        <taxon>Marasmiineae</taxon>
        <taxon>Mycenaceae</taxon>
        <taxon>Mycena</taxon>
    </lineage>
</organism>
<evidence type="ECO:0000313" key="2">
    <source>
        <dbReference type="Proteomes" id="UP001222325"/>
    </source>
</evidence>
<comment type="caution">
    <text evidence="1">The sequence shown here is derived from an EMBL/GenBank/DDBJ whole genome shotgun (WGS) entry which is preliminary data.</text>
</comment>
<protein>
    <submittedName>
        <fullName evidence="1">Uncharacterized protein</fullName>
    </submittedName>
</protein>
<name>A0AAD6TRS0_9AGAR</name>
<evidence type="ECO:0000313" key="1">
    <source>
        <dbReference type="EMBL" id="KAJ7075506.1"/>
    </source>
</evidence>
<proteinExistence type="predicted"/>